<reference evidence="2 3" key="1">
    <citation type="submission" date="2021-05" db="EMBL/GenBank/DDBJ databases">
        <title>Fusibacter ferrireducens sp. nov., an anaerobic, sulfur- and Fe-reducing bacterium isolated from the mangrove sediment.</title>
        <authorList>
            <person name="Qiu D."/>
        </authorList>
    </citation>
    <scope>NUCLEOTIDE SEQUENCE [LARGE SCALE GENOMIC DNA]</scope>
    <source>
        <strain evidence="2 3">DSM 12116</strain>
    </source>
</reference>
<accession>A0ABS5PMY2</accession>
<feature type="transmembrane region" description="Helical" evidence="1">
    <location>
        <begin position="101"/>
        <end position="121"/>
    </location>
</feature>
<keyword evidence="1" id="KW-0472">Membrane</keyword>
<feature type="transmembrane region" description="Helical" evidence="1">
    <location>
        <begin position="12"/>
        <end position="28"/>
    </location>
</feature>
<evidence type="ECO:0000313" key="2">
    <source>
        <dbReference type="EMBL" id="MBS7525407.1"/>
    </source>
</evidence>
<sequence length="148" mass="17100">MEIGQYKTQMVLLITGLWVAITLCGWFGHWYIGLHLSVVLMLLHMMMGAAQNGKLDRKLLVYPMLTWAVVWIIGFVLAKQNSDAFLNMAPTYKIFGFHPSFAWIILCYWIGGVLTLTIGFVKYKNLWLSDEAWDRFTEKMKQFNKGGQ</sequence>
<evidence type="ECO:0000256" key="1">
    <source>
        <dbReference type="SAM" id="Phobius"/>
    </source>
</evidence>
<proteinExistence type="predicted"/>
<name>A0ABS5PMY2_9FIRM</name>
<dbReference type="RefSeq" id="WP_213235188.1">
    <property type="nucleotide sequence ID" value="NZ_JAHBCL010000002.1"/>
</dbReference>
<evidence type="ECO:0000313" key="3">
    <source>
        <dbReference type="Proteomes" id="UP000746471"/>
    </source>
</evidence>
<comment type="caution">
    <text evidence="2">The sequence shown here is derived from an EMBL/GenBank/DDBJ whole genome shotgun (WGS) entry which is preliminary data.</text>
</comment>
<keyword evidence="3" id="KW-1185">Reference proteome</keyword>
<protein>
    <submittedName>
        <fullName evidence="2">Uncharacterized protein</fullName>
    </submittedName>
</protein>
<feature type="transmembrane region" description="Helical" evidence="1">
    <location>
        <begin position="59"/>
        <end position="78"/>
    </location>
</feature>
<dbReference type="EMBL" id="JAHBCL010000002">
    <property type="protein sequence ID" value="MBS7525407.1"/>
    <property type="molecule type" value="Genomic_DNA"/>
</dbReference>
<gene>
    <name evidence="2" type="ORF">KHM83_01805</name>
</gene>
<organism evidence="2 3">
    <name type="scientific">Fusibacter paucivorans</name>
    <dbReference type="NCBI Taxonomy" id="76009"/>
    <lineage>
        <taxon>Bacteria</taxon>
        <taxon>Bacillati</taxon>
        <taxon>Bacillota</taxon>
        <taxon>Clostridia</taxon>
        <taxon>Eubacteriales</taxon>
        <taxon>Eubacteriales Family XII. Incertae Sedis</taxon>
        <taxon>Fusibacter</taxon>
    </lineage>
</organism>
<keyword evidence="1" id="KW-1133">Transmembrane helix</keyword>
<dbReference type="Proteomes" id="UP000746471">
    <property type="component" value="Unassembled WGS sequence"/>
</dbReference>
<keyword evidence="1" id="KW-0812">Transmembrane</keyword>